<evidence type="ECO:0000313" key="1">
    <source>
        <dbReference type="EMBL" id="OGZ14061.1"/>
    </source>
</evidence>
<dbReference type="Proteomes" id="UP000177573">
    <property type="component" value="Unassembled WGS sequence"/>
</dbReference>
<dbReference type="STRING" id="1798667.A3J08_04010"/>
<organism evidence="1 2">
    <name type="scientific">Candidatus Lloydbacteria bacterium RIFCSPLOWO2_02_FULL_51_11</name>
    <dbReference type="NCBI Taxonomy" id="1798667"/>
    <lineage>
        <taxon>Bacteria</taxon>
        <taxon>Candidatus Lloydiibacteriota</taxon>
    </lineage>
</organism>
<comment type="caution">
    <text evidence="1">The sequence shown here is derived from an EMBL/GenBank/DDBJ whole genome shotgun (WGS) entry which is preliminary data.</text>
</comment>
<proteinExistence type="predicted"/>
<sequence length="82" mass="9721">MASSLFASCFFNLYHCLYFTTLGIDNKEIYCFYACLAQNALFFKGFPVKESVQKTLQIGSILLYFKYQMIFLWKTLRKVRPF</sequence>
<reference evidence="1 2" key="1">
    <citation type="journal article" date="2016" name="Nat. Commun.">
        <title>Thousands of microbial genomes shed light on interconnected biogeochemical processes in an aquifer system.</title>
        <authorList>
            <person name="Anantharaman K."/>
            <person name="Brown C.T."/>
            <person name="Hug L.A."/>
            <person name="Sharon I."/>
            <person name="Castelle C.J."/>
            <person name="Probst A.J."/>
            <person name="Thomas B.C."/>
            <person name="Singh A."/>
            <person name="Wilkins M.J."/>
            <person name="Karaoz U."/>
            <person name="Brodie E.L."/>
            <person name="Williams K.H."/>
            <person name="Hubbard S.S."/>
            <person name="Banfield J.F."/>
        </authorList>
    </citation>
    <scope>NUCLEOTIDE SEQUENCE [LARGE SCALE GENOMIC DNA]</scope>
</reference>
<gene>
    <name evidence="1" type="ORF">A3J08_04010</name>
</gene>
<protein>
    <submittedName>
        <fullName evidence="1">Uncharacterized protein</fullName>
    </submittedName>
</protein>
<name>A0A1G2DM68_9BACT</name>
<dbReference type="EMBL" id="MHLR01000034">
    <property type="protein sequence ID" value="OGZ14061.1"/>
    <property type="molecule type" value="Genomic_DNA"/>
</dbReference>
<dbReference type="AlphaFoldDB" id="A0A1G2DM68"/>
<accession>A0A1G2DM68</accession>
<evidence type="ECO:0000313" key="2">
    <source>
        <dbReference type="Proteomes" id="UP000177573"/>
    </source>
</evidence>